<name>A0AC35F6A2_9BILA</name>
<accession>A0AC35F6A2</accession>
<sequence length="156" mass="18068">MFRQLQNNFYPHHQRGHPNNNNISSLLVNSLLLGTCHSKFDSCKKIKAFGWELTSREMKMITTSAFSRPIKDVEFQTDALFTAKFSMKMIQNQYAVMEAAIKRNNVKIPVNAKYYFVINGRTMIEGNFISRQNLVNLQQHNGSLEMVIEFTEINDV</sequence>
<reference evidence="2" key="1">
    <citation type="submission" date="2022-11" db="UniProtKB">
        <authorList>
            <consortium name="WormBaseParasite"/>
        </authorList>
    </citation>
    <scope>IDENTIFICATION</scope>
</reference>
<evidence type="ECO:0000313" key="1">
    <source>
        <dbReference type="Proteomes" id="UP000887580"/>
    </source>
</evidence>
<protein>
    <submittedName>
        <fullName evidence="2">Uncharacterized protein</fullName>
    </submittedName>
</protein>
<dbReference type="Proteomes" id="UP000887580">
    <property type="component" value="Unplaced"/>
</dbReference>
<dbReference type="WBParaSite" id="PS1159_v2.g14345.t1">
    <property type="protein sequence ID" value="PS1159_v2.g14345.t1"/>
    <property type="gene ID" value="PS1159_v2.g14345"/>
</dbReference>
<evidence type="ECO:0000313" key="2">
    <source>
        <dbReference type="WBParaSite" id="PS1159_v2.g14345.t1"/>
    </source>
</evidence>
<proteinExistence type="predicted"/>
<organism evidence="1 2">
    <name type="scientific">Panagrolaimus sp. PS1159</name>
    <dbReference type="NCBI Taxonomy" id="55785"/>
    <lineage>
        <taxon>Eukaryota</taxon>
        <taxon>Metazoa</taxon>
        <taxon>Ecdysozoa</taxon>
        <taxon>Nematoda</taxon>
        <taxon>Chromadorea</taxon>
        <taxon>Rhabditida</taxon>
        <taxon>Tylenchina</taxon>
        <taxon>Panagrolaimomorpha</taxon>
        <taxon>Panagrolaimoidea</taxon>
        <taxon>Panagrolaimidae</taxon>
        <taxon>Panagrolaimus</taxon>
    </lineage>
</organism>